<feature type="chain" id="PRO_5014071714" evidence="1">
    <location>
        <begin position="22"/>
        <end position="177"/>
    </location>
</feature>
<dbReference type="EMBL" id="MTKT01003950">
    <property type="protein sequence ID" value="OWM73640.1"/>
    <property type="molecule type" value="Genomic_DNA"/>
</dbReference>
<proteinExistence type="predicted"/>
<dbReference type="EMBL" id="PGOL01001843">
    <property type="protein sequence ID" value="PKI53713.1"/>
    <property type="molecule type" value="Genomic_DNA"/>
</dbReference>
<evidence type="ECO:0000313" key="3">
    <source>
        <dbReference type="EMBL" id="PKI53713.1"/>
    </source>
</evidence>
<keyword evidence="5" id="KW-1185">Reference proteome</keyword>
<reference evidence="2" key="2">
    <citation type="submission" date="2017-06" db="EMBL/GenBank/DDBJ databases">
        <title>The pomegranate genome and the genomics of punicalagin biosynthesis.</title>
        <authorList>
            <person name="Xu C."/>
        </authorList>
    </citation>
    <scope>NUCLEOTIDE SEQUENCE [LARGE SCALE GENOMIC DNA]</scope>
    <source>
        <tissue evidence="2">Fresh leaf</tissue>
    </source>
</reference>
<evidence type="ECO:0000313" key="2">
    <source>
        <dbReference type="EMBL" id="OWM73640.1"/>
    </source>
</evidence>
<dbReference type="Pfam" id="PF01190">
    <property type="entry name" value="Pollen_Ole_e_1"/>
    <property type="match status" value="1"/>
</dbReference>
<dbReference type="GeneID" id="116198928"/>
<dbReference type="AlphaFoldDB" id="A0A218WMR4"/>
<evidence type="ECO:0000256" key="1">
    <source>
        <dbReference type="SAM" id="SignalP"/>
    </source>
</evidence>
<dbReference type="Proteomes" id="UP000197138">
    <property type="component" value="Unassembled WGS sequence"/>
</dbReference>
<organism evidence="2 4">
    <name type="scientific">Punica granatum</name>
    <name type="common">Pomegranate</name>
    <dbReference type="NCBI Taxonomy" id="22663"/>
    <lineage>
        <taxon>Eukaryota</taxon>
        <taxon>Viridiplantae</taxon>
        <taxon>Streptophyta</taxon>
        <taxon>Embryophyta</taxon>
        <taxon>Tracheophyta</taxon>
        <taxon>Spermatophyta</taxon>
        <taxon>Magnoliopsida</taxon>
        <taxon>eudicotyledons</taxon>
        <taxon>Gunneridae</taxon>
        <taxon>Pentapetalae</taxon>
        <taxon>rosids</taxon>
        <taxon>malvids</taxon>
        <taxon>Myrtales</taxon>
        <taxon>Lythraceae</taxon>
        <taxon>Punica</taxon>
    </lineage>
</organism>
<gene>
    <name evidence="2" type="ORF">CDL15_Pgr026739</name>
    <name evidence="3" type="ORF">CRG98_025954</name>
</gene>
<sequence>MAPRHAVAALLFALALASVELSTCIVLKGKVSCLDCHDQKTGLSGIKVLVKCDKIKKLVTATTKGNGYFETGLHSAHTSLPSSNCLAKVLGGPRPLYATRKSMVSKIVKAHDNAGRSYFTTSTPLAVSMACPKEKASNCGDSAKFGSSKTVDLPVPREWGLAPTSYYAPFIPIIGIP</sequence>
<evidence type="ECO:0000313" key="4">
    <source>
        <dbReference type="Proteomes" id="UP000197138"/>
    </source>
</evidence>
<dbReference type="Proteomes" id="UP000233551">
    <property type="component" value="Unassembled WGS sequence"/>
</dbReference>
<reference evidence="4" key="1">
    <citation type="journal article" date="2017" name="Plant J.">
        <title>The pomegranate (Punica granatum L.) genome and the genomics of punicalagin biosynthesis.</title>
        <authorList>
            <person name="Qin G."/>
            <person name="Xu C."/>
            <person name="Ming R."/>
            <person name="Tang H."/>
            <person name="Guyot R."/>
            <person name="Kramer E.M."/>
            <person name="Hu Y."/>
            <person name="Yi X."/>
            <person name="Qi Y."/>
            <person name="Xu X."/>
            <person name="Gao Z."/>
            <person name="Pan H."/>
            <person name="Jian J."/>
            <person name="Tian Y."/>
            <person name="Yue Z."/>
            <person name="Xu Y."/>
        </authorList>
    </citation>
    <scope>NUCLEOTIDE SEQUENCE [LARGE SCALE GENOMIC DNA]</scope>
    <source>
        <strain evidence="4">cv. Dabenzi</strain>
    </source>
</reference>
<comment type="caution">
    <text evidence="2">The sequence shown here is derived from an EMBL/GenBank/DDBJ whole genome shotgun (WGS) entry which is preliminary data.</text>
</comment>
<dbReference type="OrthoDB" id="1104395at2759"/>
<protein>
    <submittedName>
        <fullName evidence="2">Uncharacterized protein</fullName>
    </submittedName>
</protein>
<evidence type="ECO:0000313" key="5">
    <source>
        <dbReference type="Proteomes" id="UP000233551"/>
    </source>
</evidence>
<accession>A0A218WMR4</accession>
<reference evidence="3 5" key="3">
    <citation type="submission" date="2017-11" db="EMBL/GenBank/DDBJ databases">
        <title>De-novo sequencing of pomegranate (Punica granatum L.) genome.</title>
        <authorList>
            <person name="Akparov Z."/>
            <person name="Amiraslanov A."/>
            <person name="Hajiyeva S."/>
            <person name="Abbasov M."/>
            <person name="Kaur K."/>
            <person name="Hamwieh A."/>
            <person name="Solovyev V."/>
            <person name="Salamov A."/>
            <person name="Braich B."/>
            <person name="Kosarev P."/>
            <person name="Mahmoud A."/>
            <person name="Hajiyev E."/>
            <person name="Babayeva S."/>
            <person name="Izzatullayeva V."/>
            <person name="Mammadov A."/>
            <person name="Mammadov A."/>
            <person name="Sharifova S."/>
            <person name="Ojaghi J."/>
            <person name="Eynullazada K."/>
            <person name="Bayramov B."/>
            <person name="Abdulazimova A."/>
            <person name="Shahmuradov I."/>
        </authorList>
    </citation>
    <scope>NUCLEOTIDE SEQUENCE [LARGE SCALE GENOMIC DNA]</scope>
    <source>
        <strain evidence="3">AG2017</strain>
        <strain evidence="5">cv. AG2017</strain>
        <tissue evidence="3">Leaf</tissue>
    </source>
</reference>
<feature type="signal peptide" evidence="1">
    <location>
        <begin position="1"/>
        <end position="21"/>
    </location>
</feature>
<name>A0A218WMR4_PUNGR</name>
<keyword evidence="1" id="KW-0732">Signal</keyword>